<reference evidence="5" key="1">
    <citation type="submission" date="2019-03" db="EMBL/GenBank/DDBJ databases">
        <title>Lake Tanganyika Metagenome-Assembled Genomes (MAGs).</title>
        <authorList>
            <person name="Tran P."/>
        </authorList>
    </citation>
    <scope>NUCLEOTIDE SEQUENCE</scope>
    <source>
        <strain evidence="5">K_DeepCast_65m_m2_066</strain>
    </source>
</reference>
<dbReference type="PANTHER" id="PTHR43294:SF21">
    <property type="entry name" value="CATION TRANSPORTING ATPASE"/>
    <property type="match status" value="1"/>
</dbReference>
<dbReference type="Gene3D" id="1.20.1110.10">
    <property type="entry name" value="Calcium-transporting ATPase, transmembrane domain"/>
    <property type="match status" value="2"/>
</dbReference>
<dbReference type="Proteomes" id="UP000712673">
    <property type="component" value="Unassembled WGS sequence"/>
</dbReference>
<dbReference type="GO" id="GO:0005886">
    <property type="term" value="C:plasma membrane"/>
    <property type="evidence" value="ECO:0007669"/>
    <property type="project" value="UniProtKB-SubCell"/>
</dbReference>
<dbReference type="InterPro" id="IPR004014">
    <property type="entry name" value="ATPase_P-typ_cation-transptr_N"/>
</dbReference>
<evidence type="ECO:0000313" key="6">
    <source>
        <dbReference type="Proteomes" id="UP000712673"/>
    </source>
</evidence>
<keyword evidence="3" id="KW-1133">Transmembrane helix</keyword>
<dbReference type="EMBL" id="VGLS01000169">
    <property type="protein sequence ID" value="MBM3223606.1"/>
    <property type="molecule type" value="Genomic_DNA"/>
</dbReference>
<evidence type="ECO:0000256" key="3">
    <source>
        <dbReference type="SAM" id="Phobius"/>
    </source>
</evidence>
<dbReference type="AlphaFoldDB" id="A0A938B1Y6"/>
<evidence type="ECO:0000259" key="4">
    <source>
        <dbReference type="SMART" id="SM00831"/>
    </source>
</evidence>
<feature type="transmembrane region" description="Helical" evidence="3">
    <location>
        <begin position="88"/>
        <end position="113"/>
    </location>
</feature>
<keyword evidence="3" id="KW-0472">Membrane</keyword>
<dbReference type="InterPro" id="IPR050510">
    <property type="entry name" value="Cation_transp_ATPase_P-type"/>
</dbReference>
<dbReference type="GO" id="GO:0019829">
    <property type="term" value="F:ATPase-coupled monoatomic cation transmembrane transporter activity"/>
    <property type="evidence" value="ECO:0007669"/>
    <property type="project" value="TreeGrafter"/>
</dbReference>
<dbReference type="InterPro" id="IPR023298">
    <property type="entry name" value="ATPase_P-typ_TM_dom_sf"/>
</dbReference>
<dbReference type="PANTHER" id="PTHR43294">
    <property type="entry name" value="SODIUM/POTASSIUM-TRANSPORTING ATPASE SUBUNIT ALPHA"/>
    <property type="match status" value="1"/>
</dbReference>
<keyword evidence="2" id="KW-1003">Cell membrane</keyword>
<gene>
    <name evidence="5" type="ORF">FJZ47_07380</name>
</gene>
<dbReference type="SUPFAM" id="SSF81665">
    <property type="entry name" value="Calcium ATPase, transmembrane domain M"/>
    <property type="match status" value="2"/>
</dbReference>
<name>A0A938B1Y6_UNCTE</name>
<dbReference type="Pfam" id="PF00689">
    <property type="entry name" value="Cation_ATPase_C"/>
    <property type="match status" value="1"/>
</dbReference>
<evidence type="ECO:0000256" key="1">
    <source>
        <dbReference type="ARBA" id="ARBA00004651"/>
    </source>
</evidence>
<comment type="subcellular location">
    <subcellularLocation>
        <location evidence="1">Cell membrane</location>
        <topology evidence="1">Multi-pass membrane protein</topology>
    </subcellularLocation>
</comment>
<sequence>MPGDTRERWHDRPSAALTTQLHTEVQQGLSPGEAAQRLQQQGPNALRQAARVSPLTLLAGQFNTLVIWVLIGAALVSVALGEVVDGSAILGITGDIAVARTAAFSVLVIEGLLRALSMRSDTRPIWHVGLRSNLLLCAIVLISVAVHVAAVSLPVLRTLFGVAPVSLGQWICWIGFTALPCGLLAGWKVLRHTRGR</sequence>
<dbReference type="SMART" id="SM00831">
    <property type="entry name" value="Cation_ATPase_N"/>
    <property type="match status" value="1"/>
</dbReference>
<feature type="domain" description="Cation-transporting P-type ATPase N-terminal" evidence="4">
    <location>
        <begin position="8"/>
        <end position="82"/>
    </location>
</feature>
<comment type="caution">
    <text evidence="5">The sequence shown here is derived from an EMBL/GenBank/DDBJ whole genome shotgun (WGS) entry which is preliminary data.</text>
</comment>
<evidence type="ECO:0000313" key="5">
    <source>
        <dbReference type="EMBL" id="MBM3223606.1"/>
    </source>
</evidence>
<dbReference type="Gene3D" id="2.70.150.10">
    <property type="entry name" value="Calcium-transporting ATPase, cytoplasmic transduction domain A"/>
    <property type="match status" value="1"/>
</dbReference>
<evidence type="ECO:0000256" key="2">
    <source>
        <dbReference type="ARBA" id="ARBA00022475"/>
    </source>
</evidence>
<protein>
    <recommendedName>
        <fullName evidence="4">Cation-transporting P-type ATPase N-terminal domain-containing protein</fullName>
    </recommendedName>
</protein>
<feature type="transmembrane region" description="Helical" evidence="3">
    <location>
        <begin position="167"/>
        <end position="190"/>
    </location>
</feature>
<proteinExistence type="predicted"/>
<keyword evidence="3" id="KW-0812">Transmembrane</keyword>
<feature type="transmembrane region" description="Helical" evidence="3">
    <location>
        <begin position="55"/>
        <end position="76"/>
    </location>
</feature>
<organism evidence="5 6">
    <name type="scientific">Tectimicrobiota bacterium</name>
    <dbReference type="NCBI Taxonomy" id="2528274"/>
    <lineage>
        <taxon>Bacteria</taxon>
        <taxon>Pseudomonadati</taxon>
        <taxon>Nitrospinota/Tectimicrobiota group</taxon>
        <taxon>Candidatus Tectimicrobiota</taxon>
    </lineage>
</organism>
<dbReference type="InterPro" id="IPR006068">
    <property type="entry name" value="ATPase_P-typ_cation-transptr_C"/>
</dbReference>
<dbReference type="GO" id="GO:1902600">
    <property type="term" value="P:proton transmembrane transport"/>
    <property type="evidence" value="ECO:0007669"/>
    <property type="project" value="TreeGrafter"/>
</dbReference>
<accession>A0A938B1Y6</accession>
<feature type="transmembrane region" description="Helical" evidence="3">
    <location>
        <begin position="134"/>
        <end position="155"/>
    </location>
</feature>